<evidence type="ECO:0000256" key="6">
    <source>
        <dbReference type="ARBA" id="ARBA00022490"/>
    </source>
</evidence>
<comment type="subcellular location">
    <subcellularLocation>
        <location evidence="2">Cytoplasm</location>
    </subcellularLocation>
    <subcellularLocation>
        <location evidence="1">Nucleus</location>
    </subcellularLocation>
</comment>
<dbReference type="OrthoDB" id="3268246at2759"/>
<evidence type="ECO:0000313" key="14">
    <source>
        <dbReference type="EMBL" id="KZS20019.1"/>
    </source>
</evidence>
<dbReference type="Gene3D" id="1.25.10.10">
    <property type="entry name" value="Leucine-rich Repeat Variant"/>
    <property type="match status" value="1"/>
</dbReference>
<feature type="compositionally biased region" description="Low complexity" evidence="10">
    <location>
        <begin position="647"/>
        <end position="667"/>
    </location>
</feature>
<keyword evidence="15" id="KW-1185">Reference proteome</keyword>
<keyword evidence="6" id="KW-0963">Cytoplasm</keyword>
<dbReference type="PANTHER" id="PTHR10997:SF8">
    <property type="entry name" value="EXPORTIN-2"/>
    <property type="match status" value="1"/>
</dbReference>
<dbReference type="PROSITE" id="PS50166">
    <property type="entry name" value="IMPORTIN_B_NT"/>
    <property type="match status" value="1"/>
</dbReference>
<evidence type="ECO:0000256" key="1">
    <source>
        <dbReference type="ARBA" id="ARBA00004123"/>
    </source>
</evidence>
<comment type="caution">
    <text evidence="14">The sequence shown here is derived from an EMBL/GenBank/DDBJ whole genome shotgun (WGS) entry which is preliminary data.</text>
</comment>
<feature type="chain" id="PRO_5007838835" description="Exportin-2" evidence="12">
    <location>
        <begin position="20"/>
        <end position="1650"/>
    </location>
</feature>
<gene>
    <name evidence="14" type="ORF">APZ42_013306</name>
</gene>
<feature type="region of interest" description="Disordered" evidence="10">
    <location>
        <begin position="639"/>
        <end position="667"/>
    </location>
</feature>
<dbReference type="FunFam" id="1.25.10.10:FF:000057">
    <property type="entry name" value="Exportin-2 isoform 1"/>
    <property type="match status" value="1"/>
</dbReference>
<dbReference type="GO" id="GO:0005635">
    <property type="term" value="C:nuclear envelope"/>
    <property type="evidence" value="ECO:0007669"/>
    <property type="project" value="TreeGrafter"/>
</dbReference>
<dbReference type="SUPFAM" id="SSF48371">
    <property type="entry name" value="ARM repeat"/>
    <property type="match status" value="1"/>
</dbReference>
<dbReference type="InterPro" id="IPR005043">
    <property type="entry name" value="XPO2_C"/>
</dbReference>
<feature type="signal peptide" evidence="12">
    <location>
        <begin position="1"/>
        <end position="19"/>
    </location>
</feature>
<keyword evidence="11" id="KW-0812">Transmembrane</keyword>
<dbReference type="InterPro" id="IPR016024">
    <property type="entry name" value="ARM-type_fold"/>
</dbReference>
<dbReference type="GO" id="GO:0005829">
    <property type="term" value="C:cytosol"/>
    <property type="evidence" value="ECO:0007669"/>
    <property type="project" value="TreeGrafter"/>
</dbReference>
<protein>
    <recommendedName>
        <fullName evidence="4">Exportin-2</fullName>
    </recommendedName>
    <alternativeName>
        <fullName evidence="9">Importin-alpha re-exporter</fullName>
    </alternativeName>
</protein>
<dbReference type="SMART" id="SM00913">
    <property type="entry name" value="IBN_N"/>
    <property type="match status" value="1"/>
</dbReference>
<organism evidence="14 15">
    <name type="scientific">Daphnia magna</name>
    <dbReference type="NCBI Taxonomy" id="35525"/>
    <lineage>
        <taxon>Eukaryota</taxon>
        <taxon>Metazoa</taxon>
        <taxon>Ecdysozoa</taxon>
        <taxon>Arthropoda</taxon>
        <taxon>Crustacea</taxon>
        <taxon>Branchiopoda</taxon>
        <taxon>Diplostraca</taxon>
        <taxon>Cladocera</taxon>
        <taxon>Anomopoda</taxon>
        <taxon>Daphniidae</taxon>
        <taxon>Daphnia</taxon>
    </lineage>
</organism>
<dbReference type="Pfam" id="PF03378">
    <property type="entry name" value="CAS_CSE1"/>
    <property type="match status" value="1"/>
</dbReference>
<dbReference type="InterPro" id="IPR011989">
    <property type="entry name" value="ARM-like"/>
</dbReference>
<sequence>MARQWYPLFYLFFVGLVWTKDIDFGDPATCTLDSNKECLVDLKVDCTQQQDLTGFILSPNFPAMMTSEQAGKYQATISSCPNSQISLTLTDENFNLATQNNKFYVGNGLVLESNKIPPELNGNGNENELPGGLPTYPYQSSANSLWMVVSVPEYRSMFKIQYNIILLSSNVHYYNESSGNMISPGYGTSYPSEATEDIHVIDVTSVAGDYVDLLLTVNVLDIKGINGDYIKLGPGSDYLVQTNAALLSWQINTGVQFLIDGPRAHLVFYVSKAVEGDQQPSAKGFFISYQVIEKNLTTPAPSTTPLPTSPTPLPFDPDILLTDIVFHEYVGATAALQLADILQKYAQSSGMLEEGEIFPSLSQPGTVDIVEVENCYHGWNVDISVCGLTHVIVRAFYQKTDENTISYAFPTDKTKAAVKEYGHIHQIVLPEDLLDMYWITVGSLVILIVFIILALLIFWRQKIRREATKRSKYHEIGSTNTSSSTESGIAIKGVNASMSFETYSGKDNPNFIVDEEENGKPVLVYDPEKANFYSRSNYKPTSHAKELDSEPARTAAVLNVSPITSNFQRQAALSSHAKNAGEDMSSIMPPLVATVKRGILKTNSVSSPTILEFPSSFGVPVEEMEDVVLYDNKTLKTMQQRRYSPATSSSSGTIISSSQSSRGNSISTDEQIGSHVLYGMEINDANLSELLGHLQKTLSPDGATRKSAEKCLESIECKQNYPLLLLNLVDKDGVDMTLRTAGAVTFKNYIKRNWKVEEDAVDKIHHSDRETVKQFIINLMLKAPESIQRQLSDAVSIIGREDFPAKWPNLIQEMVDKFGTGDFHIINGVLHTAHSIFKRYRYEFKSQELWTEIKLVLDNFAKPLTDLFITMMGLAAQHATNPAAVKVIYNSLTIICKIFYSLNFQDLPEHFEDHMKSWMENFLALLTADNPLLKSDSDEEAGLGEQLKSQICDNISLYASKYDEEFRPYLPQFVTAVWNLLVTTGKEVKYDSLVSNAIGFLSSVAERPHYKDLFADPSILSSICEKVILPNMDFRPSDEELFEDNPEEYIRRDIEGSDVDTRRRAACDLVRALSKSFEVQMTEIFGRYVAVMLESYSQSPEKNWRSKDSAIYLIIALASKGQTARHGTTQTNQLVDLVDFYRTQIVPELQQPNVDRLMVLKADAIKYLMTFRNHLPREAILVSLKPLVDLLRSPSLVVHSYAANAIDKLLILKGPDGSALIKAADLSGMEQALLVNLFYAMTLPGSEENEYIMKAIMRTFSSLQEAVLPYLGQTLVGLNHKLMLVSRNPSKPHFNHYLFETLSLSVRIGCKADRSAVASFEEGFFPSFQEILLQDVQEFVPYVFQILSLMLELRGGQSDVPESYMALFPHLLVPVLWERPANIHPLVRLLQAFIQIGSRQVVASQKMEALLGIFQKLVASKSNDHEGFYLLQSMIEYLPKEALTPFLNKLFVLLFQRLSSSKTTKYVKSVLVFFSLFAIRYGTSELIAIIDAVQPKLFAMVLERLVVPEVQRVSGTLERKICAVGLTRLLCDTPECFTGAYSSFWGHVLGSLIGLFELPEDESVPEDEHFVEIVDTPGYQSAFSQLVFVGKKERDPVAEVADPRAYFIQSLHRLSTQHPGRIGSMLSAALPPQAQNYIQQYLQAANLSLA</sequence>
<reference evidence="14 15" key="1">
    <citation type="submission" date="2016-03" db="EMBL/GenBank/DDBJ databases">
        <title>EvidentialGene: Evidence-directed Construction of Genes on Genomes.</title>
        <authorList>
            <person name="Gilbert D.G."/>
            <person name="Choi J.-H."/>
            <person name="Mockaitis K."/>
            <person name="Colbourne J."/>
            <person name="Pfrender M."/>
        </authorList>
    </citation>
    <scope>NUCLEOTIDE SEQUENCE [LARGE SCALE GENOMIC DNA]</scope>
    <source>
        <strain evidence="14 15">Xinb3</strain>
        <tissue evidence="14">Complete organism</tissue>
    </source>
</reference>
<evidence type="ECO:0000256" key="8">
    <source>
        <dbReference type="ARBA" id="ARBA00023242"/>
    </source>
</evidence>
<feature type="transmembrane region" description="Helical" evidence="11">
    <location>
        <begin position="436"/>
        <end position="459"/>
    </location>
</feature>
<evidence type="ECO:0000259" key="13">
    <source>
        <dbReference type="PROSITE" id="PS50166"/>
    </source>
</evidence>
<keyword evidence="8" id="KW-0539">Nucleus</keyword>
<evidence type="ECO:0000256" key="5">
    <source>
        <dbReference type="ARBA" id="ARBA00022448"/>
    </source>
</evidence>
<evidence type="ECO:0000256" key="10">
    <source>
        <dbReference type="SAM" id="MobiDB-lite"/>
    </source>
</evidence>
<evidence type="ECO:0000313" key="15">
    <source>
        <dbReference type="Proteomes" id="UP000076858"/>
    </source>
</evidence>
<comment type="similarity">
    <text evidence="3">Belongs to the XPO2/CSE1 family.</text>
</comment>
<dbReference type="GO" id="GO:0006606">
    <property type="term" value="P:protein import into nucleus"/>
    <property type="evidence" value="ECO:0007669"/>
    <property type="project" value="TreeGrafter"/>
</dbReference>
<proteinExistence type="inferred from homology"/>
<evidence type="ECO:0000256" key="3">
    <source>
        <dbReference type="ARBA" id="ARBA00008669"/>
    </source>
</evidence>
<keyword evidence="12" id="KW-0732">Signal</keyword>
<dbReference type="Pfam" id="PF03810">
    <property type="entry name" value="IBN_N"/>
    <property type="match status" value="1"/>
</dbReference>
<dbReference type="EMBL" id="LRGB01000248">
    <property type="protein sequence ID" value="KZS20019.1"/>
    <property type="molecule type" value="Genomic_DNA"/>
</dbReference>
<dbReference type="InterPro" id="IPR013713">
    <property type="entry name" value="XPO2_central"/>
</dbReference>
<accession>A0A162QWR0</accession>
<evidence type="ECO:0000256" key="7">
    <source>
        <dbReference type="ARBA" id="ARBA00022927"/>
    </source>
</evidence>
<keyword evidence="7" id="KW-0653">Protein transport</keyword>
<keyword evidence="11" id="KW-0472">Membrane</keyword>
<dbReference type="InterPro" id="IPR001494">
    <property type="entry name" value="Importin-beta_N"/>
</dbReference>
<feature type="domain" description="Importin N-terminal" evidence="13">
    <location>
        <begin position="708"/>
        <end position="782"/>
    </location>
</feature>
<dbReference type="Proteomes" id="UP000076858">
    <property type="component" value="Unassembled WGS sequence"/>
</dbReference>
<evidence type="ECO:0000256" key="9">
    <source>
        <dbReference type="ARBA" id="ARBA00030693"/>
    </source>
</evidence>
<evidence type="ECO:0000256" key="12">
    <source>
        <dbReference type="SAM" id="SignalP"/>
    </source>
</evidence>
<evidence type="ECO:0000256" key="4">
    <source>
        <dbReference type="ARBA" id="ARBA00018945"/>
    </source>
</evidence>
<keyword evidence="5" id="KW-0813">Transport</keyword>
<dbReference type="GO" id="GO:0005049">
    <property type="term" value="F:nuclear export signal receptor activity"/>
    <property type="evidence" value="ECO:0007669"/>
    <property type="project" value="TreeGrafter"/>
</dbReference>
<evidence type="ECO:0000256" key="11">
    <source>
        <dbReference type="SAM" id="Phobius"/>
    </source>
</evidence>
<dbReference type="PANTHER" id="PTHR10997">
    <property type="entry name" value="IMPORTIN-7, 8, 11"/>
    <property type="match status" value="1"/>
</dbReference>
<keyword evidence="11" id="KW-1133">Transmembrane helix</keyword>
<evidence type="ECO:0000256" key="2">
    <source>
        <dbReference type="ARBA" id="ARBA00004496"/>
    </source>
</evidence>
<dbReference type="Pfam" id="PF08506">
    <property type="entry name" value="Cse1"/>
    <property type="match status" value="1"/>
</dbReference>
<dbReference type="GO" id="GO:0006611">
    <property type="term" value="P:protein export from nucleus"/>
    <property type="evidence" value="ECO:0007669"/>
    <property type="project" value="TreeGrafter"/>
</dbReference>
<dbReference type="GO" id="GO:0031267">
    <property type="term" value="F:small GTPase binding"/>
    <property type="evidence" value="ECO:0007669"/>
    <property type="project" value="InterPro"/>
</dbReference>
<name>A0A162QWR0_9CRUS</name>
<dbReference type="STRING" id="35525.A0A162QWR0"/>